<dbReference type="InterPro" id="IPR013264">
    <property type="entry name" value="DNAG_N"/>
</dbReference>
<evidence type="ECO:0000313" key="2">
    <source>
        <dbReference type="EMBL" id="MBA8881757.1"/>
    </source>
</evidence>
<dbReference type="EMBL" id="JACGXN010000016">
    <property type="protein sequence ID" value="MBA8881757.1"/>
    <property type="molecule type" value="Genomic_DNA"/>
</dbReference>
<keyword evidence="3" id="KW-1185">Reference proteome</keyword>
<keyword evidence="2" id="KW-0548">Nucleotidyltransferase</keyword>
<dbReference type="EC" id="2.7.7.-" evidence="2"/>
<dbReference type="PANTHER" id="PTHR30313">
    <property type="entry name" value="DNA PRIMASE"/>
    <property type="match status" value="1"/>
</dbReference>
<dbReference type="PANTHER" id="PTHR30313:SF2">
    <property type="entry name" value="DNA PRIMASE"/>
    <property type="match status" value="1"/>
</dbReference>
<reference evidence="2 3" key="1">
    <citation type="submission" date="2020-07" db="EMBL/GenBank/DDBJ databases">
        <title>Genomic Encyclopedia of Type Strains, Phase IV (KMG-V): Genome sequencing to study the core and pangenomes of soil and plant-associated prokaryotes.</title>
        <authorList>
            <person name="Whitman W."/>
        </authorList>
    </citation>
    <scope>NUCLEOTIDE SEQUENCE [LARGE SCALE GENOMIC DNA]</scope>
    <source>
        <strain evidence="2 3">AN3</strain>
    </source>
</reference>
<dbReference type="InterPro" id="IPR050219">
    <property type="entry name" value="DnaG_primase"/>
</dbReference>
<protein>
    <submittedName>
        <fullName evidence="2">DNA primase</fullName>
        <ecNumber evidence="2">2.7.7.-</ecNumber>
    </submittedName>
</protein>
<dbReference type="GO" id="GO:0005737">
    <property type="term" value="C:cytoplasm"/>
    <property type="evidence" value="ECO:0007669"/>
    <property type="project" value="TreeGrafter"/>
</dbReference>
<dbReference type="Gene3D" id="3.40.1360.10">
    <property type="match status" value="1"/>
</dbReference>
<dbReference type="Gene3D" id="3.90.980.10">
    <property type="entry name" value="DNA primase, catalytic core, N-terminal domain"/>
    <property type="match status" value="1"/>
</dbReference>
<gene>
    <name evidence="2" type="ORF">FHW16_005502</name>
</gene>
<feature type="domain" description="DNA primase DNAG catalytic core N-terminal" evidence="1">
    <location>
        <begin position="162"/>
        <end position="204"/>
    </location>
</feature>
<organism evidence="2 3">
    <name type="scientific">Phyllobacterium myrsinacearum</name>
    <dbReference type="NCBI Taxonomy" id="28101"/>
    <lineage>
        <taxon>Bacteria</taxon>
        <taxon>Pseudomonadati</taxon>
        <taxon>Pseudomonadota</taxon>
        <taxon>Alphaproteobacteria</taxon>
        <taxon>Hyphomicrobiales</taxon>
        <taxon>Phyllobacteriaceae</taxon>
        <taxon>Phyllobacterium</taxon>
    </lineage>
</organism>
<dbReference type="RefSeq" id="WP_182552302.1">
    <property type="nucleotide sequence ID" value="NZ_JACGXN010000016.1"/>
</dbReference>
<proteinExistence type="predicted"/>
<name>A0A839EZF5_9HYPH</name>
<dbReference type="Pfam" id="PF08275">
    <property type="entry name" value="DNAG_N"/>
    <property type="match status" value="1"/>
</dbReference>
<sequence>METKDIIKEFDLEYLFEVESLPYKKARGRSGMQINAKHCPACGDSRWRVYLNADSGVGNCFVCNKTYTKLSFIHEHLGHGDKEWGATFKACKDMLKDMGYRPRRTITAAVIDTPTVKLPYSFALPTDEGENLQYLEQRGIDASMGKYFHLRFCEYGFWQYVNEDGEKVMQRFDNRVIIPVYDIEGDLVTFQGRAITTDSEKKYLFPATLPGTGRYLFNGQNVLATSEAAMGEGAFDVVAMKMAFDDDNALRHVVPIGSFGKNLSYGTLDGNDQLGALVKLKARGLKRLTIMWDGEHKALMSALNAAKLVSGIGLQARIALLPLGKDPNEVLPEVVRRAYFEAVNWSPALDIKWRLRSPYPVKS</sequence>
<comment type="caution">
    <text evidence="2">The sequence shown here is derived from an EMBL/GenBank/DDBJ whole genome shotgun (WGS) entry which is preliminary data.</text>
</comment>
<dbReference type="InterPro" id="IPR037068">
    <property type="entry name" value="DNA_primase_core_N_sf"/>
</dbReference>
<evidence type="ECO:0000259" key="1">
    <source>
        <dbReference type="Pfam" id="PF08275"/>
    </source>
</evidence>
<dbReference type="GO" id="GO:0006269">
    <property type="term" value="P:DNA replication, synthesis of primer"/>
    <property type="evidence" value="ECO:0007669"/>
    <property type="project" value="TreeGrafter"/>
</dbReference>
<keyword evidence="2" id="KW-0808">Transferase</keyword>
<accession>A0A839EZF5</accession>
<dbReference type="GO" id="GO:0016779">
    <property type="term" value="F:nucleotidyltransferase activity"/>
    <property type="evidence" value="ECO:0007669"/>
    <property type="project" value="UniProtKB-KW"/>
</dbReference>
<evidence type="ECO:0000313" key="3">
    <source>
        <dbReference type="Proteomes" id="UP000549052"/>
    </source>
</evidence>
<dbReference type="Proteomes" id="UP000549052">
    <property type="component" value="Unassembled WGS sequence"/>
</dbReference>
<dbReference type="SUPFAM" id="SSF56731">
    <property type="entry name" value="DNA primase core"/>
    <property type="match status" value="1"/>
</dbReference>
<dbReference type="AlphaFoldDB" id="A0A839EZF5"/>